<dbReference type="GO" id="GO:0004386">
    <property type="term" value="F:helicase activity"/>
    <property type="evidence" value="ECO:0007669"/>
    <property type="project" value="UniProtKB-KW"/>
</dbReference>
<keyword evidence="3" id="KW-0347">Helicase</keyword>
<protein>
    <submittedName>
        <fullName evidence="3">Helicase of the snf2 rad54 family</fullName>
    </submittedName>
</protein>
<keyword evidence="1" id="KW-0378">Hydrolase</keyword>
<dbReference type="SUPFAM" id="SSF52540">
    <property type="entry name" value="P-loop containing nucleoside triphosphate hydrolases"/>
    <property type="match status" value="2"/>
</dbReference>
<dbReference type="Pfam" id="PF00271">
    <property type="entry name" value="Helicase_C"/>
    <property type="match status" value="1"/>
</dbReference>
<keyword evidence="3" id="KW-0067">ATP-binding</keyword>
<dbReference type="EMBL" id="BK032673">
    <property type="protein sequence ID" value="DAF54127.1"/>
    <property type="molecule type" value="Genomic_DNA"/>
</dbReference>
<dbReference type="InterPro" id="IPR000330">
    <property type="entry name" value="SNF2_N"/>
</dbReference>
<dbReference type="Pfam" id="PF00176">
    <property type="entry name" value="SNF2-rel_dom"/>
    <property type="match status" value="1"/>
</dbReference>
<dbReference type="InterPro" id="IPR001650">
    <property type="entry name" value="Helicase_C-like"/>
</dbReference>
<keyword evidence="3" id="KW-0547">Nucleotide-binding</keyword>
<evidence type="ECO:0000256" key="1">
    <source>
        <dbReference type="ARBA" id="ARBA00022801"/>
    </source>
</evidence>
<dbReference type="PROSITE" id="PS51192">
    <property type="entry name" value="HELICASE_ATP_BIND_1"/>
    <property type="match status" value="1"/>
</dbReference>
<evidence type="ECO:0000313" key="3">
    <source>
        <dbReference type="EMBL" id="DAF54127.1"/>
    </source>
</evidence>
<dbReference type="GO" id="GO:0016787">
    <property type="term" value="F:hydrolase activity"/>
    <property type="evidence" value="ECO:0007669"/>
    <property type="project" value="UniProtKB-KW"/>
</dbReference>
<dbReference type="InterPro" id="IPR014001">
    <property type="entry name" value="Helicase_ATP-bd"/>
</dbReference>
<dbReference type="PANTHER" id="PTHR45766:SF6">
    <property type="entry name" value="SWI_SNF-RELATED MATRIX-ASSOCIATED ACTIN-DEPENDENT REGULATOR OF CHROMATIN SUBFAMILY A-LIKE PROTEIN 1"/>
    <property type="match status" value="1"/>
</dbReference>
<dbReference type="PANTHER" id="PTHR45766">
    <property type="entry name" value="DNA ANNEALING HELICASE AND ENDONUCLEASE ZRANB3 FAMILY MEMBER"/>
    <property type="match status" value="1"/>
</dbReference>
<evidence type="ECO:0000259" key="2">
    <source>
        <dbReference type="PROSITE" id="PS51192"/>
    </source>
</evidence>
<name>A0A8S5STW1_9VIRU</name>
<accession>A0A8S5STW1</accession>
<proteinExistence type="predicted"/>
<dbReference type="SMART" id="SM00487">
    <property type="entry name" value="DEXDc"/>
    <property type="match status" value="1"/>
</dbReference>
<dbReference type="GO" id="GO:0005524">
    <property type="term" value="F:ATP binding"/>
    <property type="evidence" value="ECO:0007669"/>
    <property type="project" value="InterPro"/>
</dbReference>
<organism evidence="3">
    <name type="scientific">Phage sp. ctcqm2</name>
    <dbReference type="NCBI Taxonomy" id="2828007"/>
    <lineage>
        <taxon>Viruses</taxon>
    </lineage>
</organism>
<dbReference type="InterPro" id="IPR027417">
    <property type="entry name" value="P-loop_NTPase"/>
</dbReference>
<reference evidence="3" key="1">
    <citation type="journal article" date="2021" name="Proc. Natl. Acad. Sci. U.S.A.">
        <title>A Catalog of Tens of Thousands of Viruses from Human Metagenomes Reveals Hidden Associations with Chronic Diseases.</title>
        <authorList>
            <person name="Tisza M.J."/>
            <person name="Buck C.B."/>
        </authorList>
    </citation>
    <scope>NUCLEOTIDE SEQUENCE</scope>
    <source>
        <strain evidence="3">Ctcqm2</strain>
    </source>
</reference>
<sequence length="463" mass="52148">MVSYTDFLAGKQHIPPVCGFDVGKTAMNTHMFEWQKDITRWAIRKGRAALFEECGNGKTIQQLEFADQVAKRTGEPVLIVAPLTVGAQTKREAERFGYTARICRSQADIGPGINITNYEMLQHFDGDSFGGVVLDESSILKNYTGKMRTQIIEMFRNTPYRLSCTATPSPNDYMELGNQVEFLGIMTRTEMLATYFIHDGSDTSKWRLKGHAEERFWEWVSTWAVVLTCPGDLGYPNDGYILPPLTVTEHIVECECDTAYNLFGGDGAKTLTERREARRVSMPERCAKAAEIIAEDPGEQWVCWCDLNAESESLVKIIPNSEEVRGSDKPEEKESALLRFAAGELPVLVTKPSIAGFGMNWQNCHNMIFVGLSDSYESMYQAIRRCYRFGQESPVNVHIVTSAAEGAVKANVERKEAQAAAMKENMVRYTKEILRKDIRGQERVVIPYNPQVEMIVPEWVKSA</sequence>
<dbReference type="Gene3D" id="3.40.50.300">
    <property type="entry name" value="P-loop containing nucleotide triphosphate hydrolases"/>
    <property type="match status" value="2"/>
</dbReference>
<feature type="domain" description="Helicase ATP-binding" evidence="2">
    <location>
        <begin position="39"/>
        <end position="186"/>
    </location>
</feature>